<comment type="similarity">
    <text evidence="2 15">Belongs to the peptidase M20A family. DapE subfamily.</text>
</comment>
<sequence>MNTQNITTLELLKDLISRESISPNDAGCQDVLADLLKKQGFKAEFMEFGAVKNLWIRHGDLAPLVVFAGHTDVVPSGPRDLWDSPPFEPTIRNNKLYGRGAADMKAGVAASAIASYEFVKAYPNHNGSVALLITSDEESIAIDGTVKVCEVLEKRGESIDYCVVAEPSCVDKLGDTIKIGRRGSYGATLTIKGKQGHVAYPHKVKNPIHLAVPAVAELCSTVWDEGNKFFPPTSFQISNYRAGTGAANVVPGIAHIEFNFRFCTESTPESLKNRVEEILNKHNLDYEIEWILGGEPFLTEAEDLTKAMIDSIKEVTGVDAQLSTTGGTSDGRFIAKMNPKPKVLEFGVINASIHQINEHVDVDDLEKSKDIYFKVLEKLLA</sequence>
<evidence type="ECO:0000256" key="6">
    <source>
        <dbReference type="ARBA" id="ARBA00022605"/>
    </source>
</evidence>
<dbReference type="Gene3D" id="3.40.630.10">
    <property type="entry name" value="Zn peptidases"/>
    <property type="match status" value="2"/>
</dbReference>
<dbReference type="InterPro" id="IPR050072">
    <property type="entry name" value="Peptidase_M20A"/>
</dbReference>
<name>A0A654KIU5_TAYEM</name>
<dbReference type="Pfam" id="PF01546">
    <property type="entry name" value="Peptidase_M20"/>
    <property type="match status" value="1"/>
</dbReference>
<evidence type="ECO:0000256" key="5">
    <source>
        <dbReference type="ARBA" id="ARBA00022391"/>
    </source>
</evidence>
<dbReference type="InterPro" id="IPR036264">
    <property type="entry name" value="Bact_exopeptidase_dim_dom"/>
</dbReference>
<dbReference type="GO" id="GO:0009014">
    <property type="term" value="F:succinyl-diaminopimelate desuccinylase activity"/>
    <property type="evidence" value="ECO:0007669"/>
    <property type="project" value="UniProtKB-UniRule"/>
</dbReference>
<accession>A0A654KIU5</accession>
<dbReference type="PANTHER" id="PTHR43808">
    <property type="entry name" value="ACETYLORNITHINE DEACETYLASE"/>
    <property type="match status" value="1"/>
</dbReference>
<dbReference type="GO" id="GO:0019877">
    <property type="term" value="P:diaminopimelate biosynthetic process"/>
    <property type="evidence" value="ECO:0007669"/>
    <property type="project" value="UniProtKB-UniRule"/>
</dbReference>
<evidence type="ECO:0000256" key="3">
    <source>
        <dbReference type="ARBA" id="ARBA00011738"/>
    </source>
</evidence>
<evidence type="ECO:0000256" key="10">
    <source>
        <dbReference type="ARBA" id="ARBA00022915"/>
    </source>
</evidence>
<evidence type="ECO:0000256" key="11">
    <source>
        <dbReference type="ARBA" id="ARBA00023154"/>
    </source>
</evidence>
<feature type="binding site" evidence="15">
    <location>
        <position position="103"/>
    </location>
    <ligand>
        <name>Zn(2+)</name>
        <dbReference type="ChEBI" id="CHEBI:29105"/>
        <label>1</label>
    </ligand>
</feature>
<evidence type="ECO:0000313" key="17">
    <source>
        <dbReference type="EMBL" id="ADU92387.1"/>
    </source>
</evidence>
<dbReference type="GO" id="GO:0006526">
    <property type="term" value="P:L-arginine biosynthetic process"/>
    <property type="evidence" value="ECO:0007669"/>
    <property type="project" value="TreeGrafter"/>
</dbReference>
<dbReference type="InterPro" id="IPR005941">
    <property type="entry name" value="DapE_proteobac"/>
</dbReference>
<dbReference type="InterPro" id="IPR002933">
    <property type="entry name" value="Peptidase_M20"/>
</dbReference>
<dbReference type="Pfam" id="PF07687">
    <property type="entry name" value="M20_dimer"/>
    <property type="match status" value="1"/>
</dbReference>
<evidence type="ECO:0000256" key="7">
    <source>
        <dbReference type="ARBA" id="ARBA00022723"/>
    </source>
</evidence>
<keyword evidence="11 15" id="KW-0457">Lysine biosynthesis</keyword>
<dbReference type="NCBIfam" id="NF009557">
    <property type="entry name" value="PRK13009.1"/>
    <property type="match status" value="1"/>
</dbReference>
<keyword evidence="10 15" id="KW-0220">Diaminopimelate biosynthesis</keyword>
<dbReference type="SUPFAM" id="SSF53187">
    <property type="entry name" value="Zn-dependent exopeptidases"/>
    <property type="match status" value="1"/>
</dbReference>
<dbReference type="KEGG" id="teq:TEQUI_1474"/>
<dbReference type="UniPathway" id="UPA00034">
    <property type="reaction ID" value="UER00021"/>
</dbReference>
<dbReference type="GO" id="GO:0009089">
    <property type="term" value="P:lysine biosynthetic process via diaminopimelate"/>
    <property type="evidence" value="ECO:0007669"/>
    <property type="project" value="UniProtKB-UniRule"/>
</dbReference>
<protein>
    <recommendedName>
        <fullName evidence="5 15">Succinyl-diaminopimelate desuccinylase</fullName>
        <shortName evidence="15">SDAP desuccinylase</shortName>
        <ecNumber evidence="4 15">3.5.1.18</ecNumber>
    </recommendedName>
    <alternativeName>
        <fullName evidence="13 15">N-succinyl-LL-2,6-diaminoheptanedioate amidohydrolase</fullName>
    </alternativeName>
</protein>
<reference evidence="17 18" key="1">
    <citation type="journal article" date="2011" name="J. Bacteriol.">
        <title>Genome sequence of Taylorella equigenitalis MCE9, the causative agent of contagious equine metritis.</title>
        <authorList>
            <person name="Hebert L."/>
            <person name="Moumen B."/>
            <person name="Duquesne F."/>
            <person name="Breuil M.F."/>
            <person name="Laugier C."/>
            <person name="Batto J.M."/>
            <person name="Renault P."/>
            <person name="Petry S."/>
        </authorList>
    </citation>
    <scope>NUCLEOTIDE SEQUENCE [LARGE SCALE GENOMIC DNA]</scope>
    <source>
        <strain evidence="17 18">MCE9</strain>
    </source>
</reference>
<dbReference type="Gene3D" id="3.30.70.360">
    <property type="match status" value="1"/>
</dbReference>
<keyword evidence="7 15" id="KW-0479">Metal-binding</keyword>
<dbReference type="HAMAP" id="MF_01690">
    <property type="entry name" value="DapE"/>
    <property type="match status" value="1"/>
</dbReference>
<evidence type="ECO:0000313" key="18">
    <source>
        <dbReference type="Proteomes" id="UP000007472"/>
    </source>
</evidence>
<evidence type="ECO:0000256" key="9">
    <source>
        <dbReference type="ARBA" id="ARBA00022833"/>
    </source>
</evidence>
<evidence type="ECO:0000256" key="14">
    <source>
        <dbReference type="ARBA" id="ARBA00051301"/>
    </source>
</evidence>
<evidence type="ECO:0000256" key="13">
    <source>
        <dbReference type="ARBA" id="ARBA00031891"/>
    </source>
</evidence>
<comment type="cofactor">
    <cofactor evidence="15">
        <name>Zn(2+)</name>
        <dbReference type="ChEBI" id="CHEBI:29105"/>
    </cofactor>
    <cofactor evidence="15">
        <name>Co(2+)</name>
        <dbReference type="ChEBI" id="CHEBI:48828"/>
    </cofactor>
    <text evidence="15">Binds 2 Zn(2+) or Co(2+) ions per subunit.</text>
</comment>
<evidence type="ECO:0000256" key="2">
    <source>
        <dbReference type="ARBA" id="ARBA00006746"/>
    </source>
</evidence>
<dbReference type="EC" id="3.5.1.18" evidence="4 15"/>
<dbReference type="GO" id="GO:0050897">
    <property type="term" value="F:cobalt ion binding"/>
    <property type="evidence" value="ECO:0007669"/>
    <property type="project" value="UniProtKB-UniRule"/>
</dbReference>
<feature type="active site" evidence="15">
    <location>
        <position position="72"/>
    </location>
</feature>
<dbReference type="AlphaFoldDB" id="A0A654KIU5"/>
<dbReference type="CDD" id="cd03891">
    <property type="entry name" value="M20_DapE_proteobac"/>
    <property type="match status" value="1"/>
</dbReference>
<dbReference type="NCBIfam" id="TIGR01246">
    <property type="entry name" value="dapE_proteo"/>
    <property type="match status" value="1"/>
</dbReference>
<feature type="binding site" evidence="15">
    <location>
        <position position="138"/>
    </location>
    <ligand>
        <name>Zn(2+)</name>
        <dbReference type="ChEBI" id="CHEBI:29105"/>
        <label>2</label>
    </ligand>
</feature>
<keyword evidence="9 15" id="KW-0862">Zinc</keyword>
<feature type="binding site" evidence="15">
    <location>
        <position position="166"/>
    </location>
    <ligand>
        <name>Zn(2+)</name>
        <dbReference type="ChEBI" id="CHEBI:29105"/>
        <label>1</label>
    </ligand>
</feature>
<evidence type="ECO:0000256" key="12">
    <source>
        <dbReference type="ARBA" id="ARBA00023285"/>
    </source>
</evidence>
<comment type="pathway">
    <text evidence="1 15">Amino-acid biosynthesis; L-lysine biosynthesis via DAP pathway; LL-2,6-diaminopimelate from (S)-tetrahydrodipicolinate (succinylase route): step 3/3.</text>
</comment>
<dbReference type="InterPro" id="IPR011650">
    <property type="entry name" value="Peptidase_M20_dimer"/>
</dbReference>
<feature type="binding site" evidence="15">
    <location>
        <position position="70"/>
    </location>
    <ligand>
        <name>Zn(2+)</name>
        <dbReference type="ChEBI" id="CHEBI:29105"/>
        <label>1</label>
    </ligand>
</feature>
<feature type="domain" description="Peptidase M20 dimerisation" evidence="16">
    <location>
        <begin position="179"/>
        <end position="286"/>
    </location>
</feature>
<dbReference type="PANTHER" id="PTHR43808:SF31">
    <property type="entry name" value="N-ACETYL-L-CITRULLINE DEACETYLASE"/>
    <property type="match status" value="1"/>
</dbReference>
<feature type="binding site" evidence="15">
    <location>
        <position position="103"/>
    </location>
    <ligand>
        <name>Zn(2+)</name>
        <dbReference type="ChEBI" id="CHEBI:29105"/>
        <label>2</label>
    </ligand>
</feature>
<keyword evidence="12 15" id="KW-0170">Cobalt</keyword>
<evidence type="ECO:0000259" key="16">
    <source>
        <dbReference type="Pfam" id="PF07687"/>
    </source>
</evidence>
<proteinExistence type="inferred from homology"/>
<feature type="binding site" evidence="15">
    <location>
        <position position="354"/>
    </location>
    <ligand>
        <name>Zn(2+)</name>
        <dbReference type="ChEBI" id="CHEBI:29105"/>
        <label>2</label>
    </ligand>
</feature>
<dbReference type="SUPFAM" id="SSF55031">
    <property type="entry name" value="Bacterial exopeptidase dimerisation domain"/>
    <property type="match status" value="1"/>
</dbReference>
<feature type="active site" description="Proton acceptor" evidence="15">
    <location>
        <position position="137"/>
    </location>
</feature>
<comment type="function">
    <text evidence="15">Catalyzes the hydrolysis of N-succinyl-L,L-diaminopimelic acid (SDAP), forming succinate and LL-2,6-diaminopimelate (DAP), an intermediate involved in the bacterial biosynthesis of lysine and meso-diaminopimelic acid, an essential component of bacterial cell walls.</text>
</comment>
<evidence type="ECO:0000256" key="15">
    <source>
        <dbReference type="HAMAP-Rule" id="MF_01690"/>
    </source>
</evidence>
<dbReference type="Proteomes" id="UP000007472">
    <property type="component" value="Chromosome"/>
</dbReference>
<dbReference type="GO" id="GO:0008270">
    <property type="term" value="F:zinc ion binding"/>
    <property type="evidence" value="ECO:0007669"/>
    <property type="project" value="UniProtKB-UniRule"/>
</dbReference>
<organism evidence="17 18">
    <name type="scientific">Taylorella equigenitalis (strain MCE9)</name>
    <dbReference type="NCBI Taxonomy" id="937774"/>
    <lineage>
        <taxon>Bacteria</taxon>
        <taxon>Pseudomonadati</taxon>
        <taxon>Pseudomonadota</taxon>
        <taxon>Betaproteobacteria</taxon>
        <taxon>Burkholderiales</taxon>
        <taxon>Alcaligenaceae</taxon>
        <taxon>Taylorella</taxon>
    </lineage>
</organism>
<comment type="catalytic activity">
    <reaction evidence="14 15">
        <text>N-succinyl-(2S,6S)-2,6-diaminopimelate + H2O = (2S,6S)-2,6-diaminopimelate + succinate</text>
        <dbReference type="Rhea" id="RHEA:22608"/>
        <dbReference type="ChEBI" id="CHEBI:15377"/>
        <dbReference type="ChEBI" id="CHEBI:30031"/>
        <dbReference type="ChEBI" id="CHEBI:57609"/>
        <dbReference type="ChEBI" id="CHEBI:58087"/>
        <dbReference type="EC" id="3.5.1.18"/>
    </reaction>
</comment>
<evidence type="ECO:0000256" key="4">
    <source>
        <dbReference type="ARBA" id="ARBA00011921"/>
    </source>
</evidence>
<keyword evidence="8 15" id="KW-0378">Hydrolase</keyword>
<dbReference type="EMBL" id="CP002456">
    <property type="protein sequence ID" value="ADU92387.1"/>
    <property type="molecule type" value="Genomic_DNA"/>
</dbReference>
<gene>
    <name evidence="15" type="primary">dapE</name>
    <name evidence="17" type="ordered locus">TEQUI_1474</name>
</gene>
<evidence type="ECO:0000256" key="1">
    <source>
        <dbReference type="ARBA" id="ARBA00005130"/>
    </source>
</evidence>
<keyword evidence="6 15" id="KW-0028">Amino-acid biosynthesis</keyword>
<evidence type="ECO:0000256" key="8">
    <source>
        <dbReference type="ARBA" id="ARBA00022801"/>
    </source>
</evidence>
<comment type="subunit">
    <text evidence="3 15">Homodimer.</text>
</comment>
<dbReference type="GO" id="GO:0008777">
    <property type="term" value="F:acetylornithine deacetylase activity"/>
    <property type="evidence" value="ECO:0007669"/>
    <property type="project" value="TreeGrafter"/>
</dbReference>